<evidence type="ECO:0000313" key="3">
    <source>
        <dbReference type="Proteomes" id="UP000196531"/>
    </source>
</evidence>
<feature type="signal peptide" evidence="1">
    <location>
        <begin position="1"/>
        <end position="20"/>
    </location>
</feature>
<dbReference type="Proteomes" id="UP000196531">
    <property type="component" value="Unassembled WGS sequence"/>
</dbReference>
<feature type="chain" id="PRO_5012464054" description="Lipoprotein" evidence="1">
    <location>
        <begin position="21"/>
        <end position="317"/>
    </location>
</feature>
<dbReference type="EMBL" id="MAAO01000006">
    <property type="protein sequence ID" value="OUR97279.1"/>
    <property type="molecule type" value="Genomic_DNA"/>
</dbReference>
<proteinExistence type="predicted"/>
<keyword evidence="1" id="KW-0732">Signal</keyword>
<accession>A0A1Y5FE82</accession>
<reference evidence="3" key="1">
    <citation type="journal article" date="2017" name="Proc. Natl. Acad. Sci. U.S.A.">
        <title>Simulation of Deepwater Horizon oil plume reveals substrate specialization within a complex community of hydrocarbon-degraders.</title>
        <authorList>
            <person name="Hu P."/>
            <person name="Dubinsky E.A."/>
            <person name="Probst A.J."/>
            <person name="Wang J."/>
            <person name="Sieber C.M.K."/>
            <person name="Tom L.M."/>
            <person name="Gardinali P."/>
            <person name="Banfield J.F."/>
            <person name="Atlas R.M."/>
            <person name="Andersen G.L."/>
        </authorList>
    </citation>
    <scope>NUCLEOTIDE SEQUENCE [LARGE SCALE GENOMIC DNA]</scope>
</reference>
<organism evidence="2 3">
    <name type="scientific">Halobacteriovorax marinus</name>
    <dbReference type="NCBI Taxonomy" id="97084"/>
    <lineage>
        <taxon>Bacteria</taxon>
        <taxon>Pseudomonadati</taxon>
        <taxon>Bdellovibrionota</taxon>
        <taxon>Bacteriovoracia</taxon>
        <taxon>Bacteriovoracales</taxon>
        <taxon>Halobacteriovoraceae</taxon>
        <taxon>Halobacteriovorax</taxon>
    </lineage>
</organism>
<evidence type="ECO:0008006" key="4">
    <source>
        <dbReference type="Google" id="ProtNLM"/>
    </source>
</evidence>
<gene>
    <name evidence="2" type="ORF">A9Q84_13210</name>
</gene>
<evidence type="ECO:0000313" key="2">
    <source>
        <dbReference type="EMBL" id="OUR97279.1"/>
    </source>
</evidence>
<comment type="caution">
    <text evidence="2">The sequence shown here is derived from an EMBL/GenBank/DDBJ whole genome shotgun (WGS) entry which is preliminary data.</text>
</comment>
<name>A0A1Y5FE82_9BACT</name>
<protein>
    <recommendedName>
        <fullName evidence="4">Lipoprotein</fullName>
    </recommendedName>
</protein>
<dbReference type="PROSITE" id="PS51257">
    <property type="entry name" value="PROKAR_LIPOPROTEIN"/>
    <property type="match status" value="1"/>
</dbReference>
<evidence type="ECO:0000256" key="1">
    <source>
        <dbReference type="SAM" id="SignalP"/>
    </source>
</evidence>
<sequence length="317" mass="36654">MKSKKNLLLLLFAVAATSCSTTKNYKEESAYQQALQNSFKEDHKFHSRELASAGTQLASIGFNIEKLRSFQVLSFPKITGIENKNLDSVFDLSSVKGMTLSEKTQYLDSLQSFGKPVTYEFHAVELQSCYKMIVNRPKHRPEKFFGSADLYKSNKTKKCLVLEVKKRPLTKRSRLRKDDLIALRLYFDDELRPFGKSVDYHDKNESKNTRTVDYRIDQRSSMSSELSEFPVDFPNFSATRVLRSWKKSSSATLNIPDQKYVQSKITKLVRVKKCNSGYQTNYKDIFGNKVRVGWCKGHSWPTTIHTNRFFSIVKRIK</sequence>
<dbReference type="AlphaFoldDB" id="A0A1Y5FE82"/>